<proteinExistence type="predicted"/>
<feature type="non-terminal residue" evidence="2">
    <location>
        <position position="59"/>
    </location>
</feature>
<dbReference type="InterPro" id="IPR036312">
    <property type="entry name" value="Bifun_inhib/LTP/seed_sf"/>
</dbReference>
<protein>
    <recommendedName>
        <fullName evidence="1">Bifunctional inhibitor/plant lipid transfer protein/seed storage helical domain-containing protein</fullName>
    </recommendedName>
</protein>
<dbReference type="Gene3D" id="1.10.110.10">
    <property type="entry name" value="Plant lipid-transfer and hydrophobic proteins"/>
    <property type="match status" value="1"/>
</dbReference>
<dbReference type="Pfam" id="PF14368">
    <property type="entry name" value="LTP_2"/>
    <property type="match status" value="1"/>
</dbReference>
<reference evidence="2 3" key="1">
    <citation type="journal article" date="2011" name="Science">
        <title>The Selaginella genome identifies genetic changes associated with the evolution of vascular plants.</title>
        <authorList>
            <person name="Banks J.A."/>
            <person name="Nishiyama T."/>
            <person name="Hasebe M."/>
            <person name="Bowman J.L."/>
            <person name="Gribskov M."/>
            <person name="dePamphilis C."/>
            <person name="Albert V.A."/>
            <person name="Aono N."/>
            <person name="Aoyama T."/>
            <person name="Ambrose B.A."/>
            <person name="Ashton N.W."/>
            <person name="Axtell M.J."/>
            <person name="Barker E."/>
            <person name="Barker M.S."/>
            <person name="Bennetzen J.L."/>
            <person name="Bonawitz N.D."/>
            <person name="Chapple C."/>
            <person name="Cheng C."/>
            <person name="Correa L.G."/>
            <person name="Dacre M."/>
            <person name="DeBarry J."/>
            <person name="Dreyer I."/>
            <person name="Elias M."/>
            <person name="Engstrom E.M."/>
            <person name="Estelle M."/>
            <person name="Feng L."/>
            <person name="Finet C."/>
            <person name="Floyd S.K."/>
            <person name="Frommer W.B."/>
            <person name="Fujita T."/>
            <person name="Gramzow L."/>
            <person name="Gutensohn M."/>
            <person name="Harholt J."/>
            <person name="Hattori M."/>
            <person name="Heyl A."/>
            <person name="Hirai T."/>
            <person name="Hiwatashi Y."/>
            <person name="Ishikawa M."/>
            <person name="Iwata M."/>
            <person name="Karol K.G."/>
            <person name="Koehler B."/>
            <person name="Kolukisaoglu U."/>
            <person name="Kubo M."/>
            <person name="Kurata T."/>
            <person name="Lalonde S."/>
            <person name="Li K."/>
            <person name="Li Y."/>
            <person name="Litt A."/>
            <person name="Lyons E."/>
            <person name="Manning G."/>
            <person name="Maruyama T."/>
            <person name="Michael T.P."/>
            <person name="Mikami K."/>
            <person name="Miyazaki S."/>
            <person name="Morinaga S."/>
            <person name="Murata T."/>
            <person name="Mueller-Roeber B."/>
            <person name="Nelson D.R."/>
            <person name="Obara M."/>
            <person name="Oguri Y."/>
            <person name="Olmstead R.G."/>
            <person name="Onodera N."/>
            <person name="Petersen B.L."/>
            <person name="Pils B."/>
            <person name="Prigge M."/>
            <person name="Rensing S.A."/>
            <person name="Riano-Pachon D.M."/>
            <person name="Roberts A.W."/>
            <person name="Sato Y."/>
            <person name="Scheller H.V."/>
            <person name="Schulz B."/>
            <person name="Schulz C."/>
            <person name="Shakirov E.V."/>
            <person name="Shibagaki N."/>
            <person name="Shinohara N."/>
            <person name="Shippen D.E."/>
            <person name="Soerensen I."/>
            <person name="Sotooka R."/>
            <person name="Sugimoto N."/>
            <person name="Sugita M."/>
            <person name="Sumikawa N."/>
            <person name="Tanurdzic M."/>
            <person name="Theissen G."/>
            <person name="Ulvskov P."/>
            <person name="Wakazuki S."/>
            <person name="Weng J.K."/>
            <person name="Willats W.W."/>
            <person name="Wipf D."/>
            <person name="Wolf P.G."/>
            <person name="Yang L."/>
            <person name="Zimmer A.D."/>
            <person name="Zhu Q."/>
            <person name="Mitros T."/>
            <person name="Hellsten U."/>
            <person name="Loque D."/>
            <person name="Otillar R."/>
            <person name="Salamov A."/>
            <person name="Schmutz J."/>
            <person name="Shapiro H."/>
            <person name="Lindquist E."/>
            <person name="Lucas S."/>
            <person name="Rokhsar D."/>
            <person name="Grigoriev I.V."/>
        </authorList>
    </citation>
    <scope>NUCLEOTIDE SEQUENCE [LARGE SCALE GENOMIC DNA]</scope>
</reference>
<dbReference type="SUPFAM" id="SSF47699">
    <property type="entry name" value="Bifunctional inhibitor/lipid-transfer protein/seed storage 2S albumin"/>
    <property type="match status" value="1"/>
</dbReference>
<evidence type="ECO:0000313" key="2">
    <source>
        <dbReference type="EMBL" id="EFJ26566.1"/>
    </source>
</evidence>
<dbReference type="Proteomes" id="UP000001514">
    <property type="component" value="Unassembled WGS sequence"/>
</dbReference>
<dbReference type="STRING" id="88036.D8RMP0"/>
<dbReference type="PANTHER" id="PTHR33286:SF1">
    <property type="entry name" value="OS01G0800600 PROTEIN"/>
    <property type="match status" value="1"/>
</dbReference>
<dbReference type="InParanoid" id="D8RMP0"/>
<dbReference type="EMBL" id="GL377584">
    <property type="protein sequence ID" value="EFJ26566.1"/>
    <property type="molecule type" value="Genomic_DNA"/>
</dbReference>
<gene>
    <name evidence="2" type="ORF">SELMODRAFT_39391</name>
</gene>
<evidence type="ECO:0000313" key="3">
    <source>
        <dbReference type="Proteomes" id="UP000001514"/>
    </source>
</evidence>
<name>D8RMP0_SELML</name>
<dbReference type="PANTHER" id="PTHR33286">
    <property type="entry name" value="BIFUNCTIONAL INHIBITOR/LIPID-TRANSFER PROTEIN/SEED STORAGE 2S ALBUMIN SUPERFAMILY PROTEIN"/>
    <property type="match status" value="1"/>
</dbReference>
<dbReference type="OMA" id="CGSKPFA"/>
<evidence type="ECO:0000259" key="1">
    <source>
        <dbReference type="Pfam" id="PF14368"/>
    </source>
</evidence>
<feature type="non-terminal residue" evidence="2">
    <location>
        <position position="1"/>
    </location>
</feature>
<dbReference type="InterPro" id="IPR016140">
    <property type="entry name" value="Bifunc_inhib/LTP/seed_store"/>
</dbReference>
<dbReference type="Gramene" id="EFJ26566">
    <property type="protein sequence ID" value="EFJ26566"/>
    <property type="gene ID" value="SELMODRAFT_39391"/>
</dbReference>
<dbReference type="KEGG" id="smo:SELMODRAFT_39391"/>
<keyword evidence="3" id="KW-1185">Reference proteome</keyword>
<dbReference type="HOGENOM" id="CLU_141918_3_0_1"/>
<dbReference type="AlphaFoldDB" id="D8RMP0"/>
<accession>D8RMP0</accession>
<sequence>PTKDCCDAILAADTRCVCRYVTPMVVRLVNMKRVVHIAATCGRNIPHGFKCGSKPFAPL</sequence>
<organism evidence="3">
    <name type="scientific">Selaginella moellendorffii</name>
    <name type="common">Spikemoss</name>
    <dbReference type="NCBI Taxonomy" id="88036"/>
    <lineage>
        <taxon>Eukaryota</taxon>
        <taxon>Viridiplantae</taxon>
        <taxon>Streptophyta</taxon>
        <taxon>Embryophyta</taxon>
        <taxon>Tracheophyta</taxon>
        <taxon>Lycopodiopsida</taxon>
        <taxon>Selaginellales</taxon>
        <taxon>Selaginellaceae</taxon>
        <taxon>Selaginella</taxon>
    </lineage>
</organism>
<feature type="domain" description="Bifunctional inhibitor/plant lipid transfer protein/seed storage helical" evidence="1">
    <location>
        <begin position="1"/>
        <end position="51"/>
    </location>
</feature>